<feature type="domain" description="HTH lysR-type" evidence="5">
    <location>
        <begin position="1"/>
        <end position="60"/>
    </location>
</feature>
<sequence>MELKTLRNFITVVQEEGISAAADTLHVSQPALSRQIKELENELNATLLIRGNRSRTIGLTDEGKLLYRRAREIVALADRTRDEITEGDMIEGDVHIAGAQTAAMRTVAKAAVRLRQRHPGICIRLHDDYGANIIERLDNGFADFGVLVQPIDMSRYDYLPLPGGDSMGVLMRHDHPLAARKTITAADLNGVPVIVPQGVLARGDLSGWLGHHAKSMNIVGTMNLMYNASCFVQEGYACAIGPAKLIDTSWESGLTFRSLDPPMHTKLAVAWKNKQPLTPSATAFLDALRAVIAA</sequence>
<dbReference type="InterPro" id="IPR000847">
    <property type="entry name" value="LysR_HTH_N"/>
</dbReference>
<dbReference type="InterPro" id="IPR036388">
    <property type="entry name" value="WH-like_DNA-bd_sf"/>
</dbReference>
<keyword evidence="4" id="KW-0804">Transcription</keyword>
<dbReference type="InterPro" id="IPR005119">
    <property type="entry name" value="LysR_subst-bd"/>
</dbReference>
<dbReference type="CDD" id="cd05466">
    <property type="entry name" value="PBP2_LTTR_substrate"/>
    <property type="match status" value="1"/>
</dbReference>
<dbReference type="Gene3D" id="3.40.190.290">
    <property type="match status" value="1"/>
</dbReference>
<dbReference type="InterPro" id="IPR050950">
    <property type="entry name" value="HTH-type_LysR_regulators"/>
</dbReference>
<evidence type="ECO:0000313" key="7">
    <source>
        <dbReference type="Proteomes" id="UP000235034"/>
    </source>
</evidence>
<dbReference type="PRINTS" id="PR00039">
    <property type="entry name" value="HTHLYSR"/>
</dbReference>
<dbReference type="GO" id="GO:0003700">
    <property type="term" value="F:DNA-binding transcription factor activity"/>
    <property type="evidence" value="ECO:0007669"/>
    <property type="project" value="InterPro"/>
</dbReference>
<accession>A0A2N5IWC7</accession>
<keyword evidence="2" id="KW-0805">Transcription regulation</keyword>
<dbReference type="SUPFAM" id="SSF53850">
    <property type="entry name" value="Periplasmic binding protein-like II"/>
    <property type="match status" value="1"/>
</dbReference>
<organism evidence="6 7">
    <name type="scientific">Bifidobacterium parmae</name>
    <dbReference type="NCBI Taxonomy" id="361854"/>
    <lineage>
        <taxon>Bacteria</taxon>
        <taxon>Bacillati</taxon>
        <taxon>Actinomycetota</taxon>
        <taxon>Actinomycetes</taxon>
        <taxon>Bifidobacteriales</taxon>
        <taxon>Bifidobacteriaceae</taxon>
        <taxon>Bifidobacterium</taxon>
    </lineage>
</organism>
<dbReference type="GO" id="GO:0005829">
    <property type="term" value="C:cytosol"/>
    <property type="evidence" value="ECO:0007669"/>
    <property type="project" value="TreeGrafter"/>
</dbReference>
<evidence type="ECO:0000256" key="2">
    <source>
        <dbReference type="ARBA" id="ARBA00023015"/>
    </source>
</evidence>
<reference evidence="6 7" key="1">
    <citation type="submission" date="2017-07" db="EMBL/GenBank/DDBJ databases">
        <title>Bifidobacterium novel species.</title>
        <authorList>
            <person name="Lugli G.A."/>
            <person name="Milani C."/>
            <person name="Duranti S."/>
            <person name="Mangifesta M."/>
        </authorList>
    </citation>
    <scope>NUCLEOTIDE SEQUENCE [LARGE SCALE GENOMIC DNA]</scope>
    <source>
        <strain evidence="6 7">77</strain>
    </source>
</reference>
<dbReference type="InterPro" id="IPR036390">
    <property type="entry name" value="WH_DNA-bd_sf"/>
</dbReference>
<evidence type="ECO:0000256" key="3">
    <source>
        <dbReference type="ARBA" id="ARBA00023125"/>
    </source>
</evidence>
<dbReference type="Gene3D" id="1.10.10.10">
    <property type="entry name" value="Winged helix-like DNA-binding domain superfamily/Winged helix DNA-binding domain"/>
    <property type="match status" value="1"/>
</dbReference>
<keyword evidence="3" id="KW-0238">DNA-binding</keyword>
<dbReference type="EMBL" id="NMWT01000028">
    <property type="protein sequence ID" value="PLS26264.1"/>
    <property type="molecule type" value="Genomic_DNA"/>
</dbReference>
<dbReference type="PANTHER" id="PTHR30419:SF8">
    <property type="entry name" value="NITROGEN ASSIMILATION TRANSCRIPTIONAL ACTIVATOR-RELATED"/>
    <property type="match status" value="1"/>
</dbReference>
<proteinExistence type="inferred from homology"/>
<dbReference type="Proteomes" id="UP000235034">
    <property type="component" value="Unassembled WGS sequence"/>
</dbReference>
<dbReference type="AlphaFoldDB" id="A0A2N5IWC7"/>
<dbReference type="PROSITE" id="PS50931">
    <property type="entry name" value="HTH_LYSR"/>
    <property type="match status" value="1"/>
</dbReference>
<dbReference type="FunFam" id="1.10.10.10:FF:000001">
    <property type="entry name" value="LysR family transcriptional regulator"/>
    <property type="match status" value="1"/>
</dbReference>
<dbReference type="RefSeq" id="WP_101622911.1">
    <property type="nucleotide sequence ID" value="NZ_NMWT01000028.1"/>
</dbReference>
<evidence type="ECO:0000256" key="1">
    <source>
        <dbReference type="ARBA" id="ARBA00009437"/>
    </source>
</evidence>
<dbReference type="Pfam" id="PF03466">
    <property type="entry name" value="LysR_substrate"/>
    <property type="match status" value="1"/>
</dbReference>
<comment type="similarity">
    <text evidence="1">Belongs to the LysR transcriptional regulatory family.</text>
</comment>
<gene>
    <name evidence="6" type="ORF">Uis4E_1839</name>
</gene>
<dbReference type="GO" id="GO:0003677">
    <property type="term" value="F:DNA binding"/>
    <property type="evidence" value="ECO:0007669"/>
    <property type="project" value="UniProtKB-KW"/>
</dbReference>
<evidence type="ECO:0000256" key="4">
    <source>
        <dbReference type="ARBA" id="ARBA00023163"/>
    </source>
</evidence>
<keyword evidence="7" id="KW-1185">Reference proteome</keyword>
<name>A0A2N5IWC7_9BIFI</name>
<evidence type="ECO:0000259" key="5">
    <source>
        <dbReference type="PROSITE" id="PS50931"/>
    </source>
</evidence>
<comment type="caution">
    <text evidence="6">The sequence shown here is derived from an EMBL/GenBank/DDBJ whole genome shotgun (WGS) entry which is preliminary data.</text>
</comment>
<evidence type="ECO:0000313" key="6">
    <source>
        <dbReference type="EMBL" id="PLS26264.1"/>
    </source>
</evidence>
<dbReference type="PANTHER" id="PTHR30419">
    <property type="entry name" value="HTH-TYPE TRANSCRIPTIONAL REGULATOR YBHD"/>
    <property type="match status" value="1"/>
</dbReference>
<dbReference type="OrthoDB" id="3181812at2"/>
<dbReference type="SUPFAM" id="SSF46785">
    <property type="entry name" value="Winged helix' DNA-binding domain"/>
    <property type="match status" value="1"/>
</dbReference>
<dbReference type="Pfam" id="PF00126">
    <property type="entry name" value="HTH_1"/>
    <property type="match status" value="1"/>
</dbReference>
<protein>
    <submittedName>
        <fullName evidence="6">LysR family transcriptional regulator</fullName>
    </submittedName>
</protein>